<sequence>RIQGVVKHSRLPEVMGGLGGFGALCELPNGYKEPVLVAGPDGVVRHLRLAIVLKKHDTVGIVLVAMCV</sequence>
<dbReference type="PANTHER" id="PTHR10520:SF12">
    <property type="entry name" value="TRIFUNCTIONAL PURINE BIOSYNTHETIC PROTEIN ADENOSINE-3"/>
    <property type="match status" value="1"/>
</dbReference>
<reference evidence="2" key="2">
    <citation type="submission" date="2019-06" db="EMBL/GenBank/DDBJ databases">
        <title>Co-occurence of chitin degradation, pigmentation and bioactivity in marine Pseudoalteromonas.</title>
        <authorList>
            <person name="Sonnenschein E.C."/>
            <person name="Bech P.K."/>
        </authorList>
    </citation>
    <scope>NUCLEOTIDE SEQUENCE [LARGE SCALE GENOMIC DNA]</scope>
    <source>
        <strain evidence="2">S2231</strain>
    </source>
</reference>
<dbReference type="GO" id="GO:0004637">
    <property type="term" value="F:phosphoribosylamine-glycine ligase activity"/>
    <property type="evidence" value="ECO:0007669"/>
    <property type="project" value="TreeGrafter"/>
</dbReference>
<gene>
    <name evidence="1" type="ORF">CWB96_22985</name>
</gene>
<dbReference type="InterPro" id="IPR004733">
    <property type="entry name" value="PurM_cligase"/>
</dbReference>
<feature type="non-terminal residue" evidence="1">
    <location>
        <position position="1"/>
    </location>
</feature>
<dbReference type="GO" id="GO:0046084">
    <property type="term" value="P:adenine biosynthetic process"/>
    <property type="evidence" value="ECO:0007669"/>
    <property type="project" value="TreeGrafter"/>
</dbReference>
<name>A0A5S3XB18_9GAMM</name>
<dbReference type="InterPro" id="IPR036921">
    <property type="entry name" value="PurM-like_N_sf"/>
</dbReference>
<keyword evidence="1" id="KW-0436">Ligase</keyword>
<dbReference type="PANTHER" id="PTHR10520">
    <property type="entry name" value="TRIFUNCTIONAL PURINE BIOSYNTHETIC PROTEIN ADENOSINE-3-RELATED"/>
    <property type="match status" value="1"/>
</dbReference>
<dbReference type="GO" id="GO:0006189">
    <property type="term" value="P:'de novo' IMP biosynthetic process"/>
    <property type="evidence" value="ECO:0007669"/>
    <property type="project" value="InterPro"/>
</dbReference>
<evidence type="ECO:0000313" key="1">
    <source>
        <dbReference type="EMBL" id="TMP50012.1"/>
    </source>
</evidence>
<feature type="non-terminal residue" evidence="1">
    <location>
        <position position="68"/>
    </location>
</feature>
<dbReference type="GO" id="GO:0004641">
    <property type="term" value="F:phosphoribosylformylglycinamidine cyclo-ligase activity"/>
    <property type="evidence" value="ECO:0007669"/>
    <property type="project" value="UniProtKB-EC"/>
</dbReference>
<dbReference type="AlphaFoldDB" id="A0A5S3XB18"/>
<proteinExistence type="predicted"/>
<reference evidence="1 2" key="1">
    <citation type="submission" date="2017-12" db="EMBL/GenBank/DDBJ databases">
        <authorList>
            <person name="Paulsen S."/>
            <person name="Gram L.K."/>
        </authorList>
    </citation>
    <scope>NUCLEOTIDE SEQUENCE [LARGE SCALE GENOMIC DNA]</scope>
    <source>
        <strain evidence="1 2">S2231</strain>
    </source>
</reference>
<dbReference type="SUPFAM" id="SSF55326">
    <property type="entry name" value="PurM N-terminal domain-like"/>
    <property type="match status" value="1"/>
</dbReference>
<dbReference type="Gene3D" id="3.30.1330.10">
    <property type="entry name" value="PurM-like, N-terminal domain"/>
    <property type="match status" value="1"/>
</dbReference>
<evidence type="ECO:0000313" key="2">
    <source>
        <dbReference type="Proteomes" id="UP000307706"/>
    </source>
</evidence>
<comment type="caution">
    <text evidence="1">The sequence shown here is derived from an EMBL/GenBank/DDBJ whole genome shotgun (WGS) entry which is preliminary data.</text>
</comment>
<dbReference type="Proteomes" id="UP000307706">
    <property type="component" value="Unassembled WGS sequence"/>
</dbReference>
<protein>
    <submittedName>
        <fullName evidence="1">Phosphoribosylformylglycinamidine cyclo-ligase</fullName>
        <ecNumber evidence="1">6.3.3.1</ecNumber>
    </submittedName>
</protein>
<dbReference type="EMBL" id="PNCL01000322">
    <property type="protein sequence ID" value="TMP50012.1"/>
    <property type="molecule type" value="Genomic_DNA"/>
</dbReference>
<dbReference type="GO" id="GO:0005829">
    <property type="term" value="C:cytosol"/>
    <property type="evidence" value="ECO:0007669"/>
    <property type="project" value="TreeGrafter"/>
</dbReference>
<accession>A0A5S3XB18</accession>
<organism evidence="1 2">
    <name type="scientific">Pseudoalteromonas citrea</name>
    <dbReference type="NCBI Taxonomy" id="43655"/>
    <lineage>
        <taxon>Bacteria</taxon>
        <taxon>Pseudomonadati</taxon>
        <taxon>Pseudomonadota</taxon>
        <taxon>Gammaproteobacteria</taxon>
        <taxon>Alteromonadales</taxon>
        <taxon>Pseudoalteromonadaceae</taxon>
        <taxon>Pseudoalteromonas</taxon>
    </lineage>
</organism>
<dbReference type="EC" id="6.3.3.1" evidence="1"/>